<dbReference type="EMBL" id="PUIV01000013">
    <property type="protein sequence ID" value="PWB93953.1"/>
    <property type="molecule type" value="Genomic_DNA"/>
</dbReference>
<name>A0A2U1SQT6_METSR</name>
<keyword evidence="3 9" id="KW-0479">Metal-binding</keyword>
<comment type="catalytic activity">
    <reaction evidence="9">
        <text>(7R,8S)-7,8-diammoniononanoate + CO2 + ATP = (4R,5S)-dethiobiotin + ADP + phosphate + 3 H(+)</text>
        <dbReference type="Rhea" id="RHEA:15805"/>
        <dbReference type="ChEBI" id="CHEBI:15378"/>
        <dbReference type="ChEBI" id="CHEBI:16526"/>
        <dbReference type="ChEBI" id="CHEBI:30616"/>
        <dbReference type="ChEBI" id="CHEBI:43474"/>
        <dbReference type="ChEBI" id="CHEBI:149469"/>
        <dbReference type="ChEBI" id="CHEBI:149473"/>
        <dbReference type="ChEBI" id="CHEBI:456216"/>
        <dbReference type="EC" id="6.3.3.3"/>
    </reaction>
</comment>
<dbReference type="GO" id="GO:0004141">
    <property type="term" value="F:dethiobiotin synthase activity"/>
    <property type="evidence" value="ECO:0007669"/>
    <property type="project" value="UniProtKB-UniRule"/>
</dbReference>
<comment type="cofactor">
    <cofactor evidence="9">
        <name>Mg(2+)</name>
        <dbReference type="ChEBI" id="CHEBI:18420"/>
    </cofactor>
</comment>
<evidence type="ECO:0000256" key="6">
    <source>
        <dbReference type="ARBA" id="ARBA00022840"/>
    </source>
</evidence>
<dbReference type="GO" id="GO:0005829">
    <property type="term" value="C:cytosol"/>
    <property type="evidence" value="ECO:0007669"/>
    <property type="project" value="TreeGrafter"/>
</dbReference>
<evidence type="ECO:0000256" key="2">
    <source>
        <dbReference type="ARBA" id="ARBA00022598"/>
    </source>
</evidence>
<dbReference type="Pfam" id="PF13500">
    <property type="entry name" value="AAA_26"/>
    <property type="match status" value="1"/>
</dbReference>
<dbReference type="UniPathway" id="UPA00078">
    <property type="reaction ID" value="UER00161"/>
</dbReference>
<dbReference type="PANTHER" id="PTHR43210:SF2">
    <property type="entry name" value="ATP-DEPENDENT DETHIOBIOTIN SYNTHETASE BIOD 2"/>
    <property type="match status" value="1"/>
</dbReference>
<feature type="active site" evidence="9">
    <location>
        <position position="32"/>
    </location>
</feature>
<accession>A0A2U1SQT6</accession>
<keyword evidence="7 9" id="KW-0460">Magnesium</keyword>
<comment type="caution">
    <text evidence="9">Lacks conserved residue(s) required for the propagation of feature annotation.</text>
</comment>
<keyword evidence="6 9" id="KW-0067">ATP-binding</keyword>
<sequence length="216" mass="23157">MTRFVVAGTDTNVGKTVFSAALAGALGAYYWKPVQSGLEGETDTMIVARLSGLAAERLLPEAYRLTTPASPHLAARLDGVTIDVERLAPPDRAPLVVETAGGLMTPLTENFSTIELLARWRLPVVLCARTTLGTINHSLLSLEALRRREIPVLGVVFIGEANVDTQETIANISGARILGRLPFVAPLDAERLSWSFLAQFRLADFAATSQLSGSSK</sequence>
<dbReference type="CDD" id="cd03109">
    <property type="entry name" value="DTBS"/>
    <property type="match status" value="1"/>
</dbReference>
<evidence type="ECO:0000256" key="3">
    <source>
        <dbReference type="ARBA" id="ARBA00022723"/>
    </source>
</evidence>
<dbReference type="Proteomes" id="UP000245137">
    <property type="component" value="Unassembled WGS sequence"/>
</dbReference>
<proteinExistence type="inferred from homology"/>
<comment type="subunit">
    <text evidence="9">Homodimer.</text>
</comment>
<evidence type="ECO:0000313" key="11">
    <source>
        <dbReference type="Proteomes" id="UP000245137"/>
    </source>
</evidence>
<evidence type="ECO:0000313" key="10">
    <source>
        <dbReference type="EMBL" id="PWB93953.1"/>
    </source>
</evidence>
<dbReference type="GO" id="GO:0009102">
    <property type="term" value="P:biotin biosynthetic process"/>
    <property type="evidence" value="ECO:0007669"/>
    <property type="project" value="UniProtKB-UniRule"/>
</dbReference>
<comment type="similarity">
    <text evidence="9">Belongs to the dethiobiotin synthetase family.</text>
</comment>
<organism evidence="10 11">
    <name type="scientific">Methylosinus sporium</name>
    <dbReference type="NCBI Taxonomy" id="428"/>
    <lineage>
        <taxon>Bacteria</taxon>
        <taxon>Pseudomonadati</taxon>
        <taxon>Pseudomonadota</taxon>
        <taxon>Alphaproteobacteria</taxon>
        <taxon>Hyphomicrobiales</taxon>
        <taxon>Methylocystaceae</taxon>
        <taxon>Methylosinus</taxon>
    </lineage>
</organism>
<comment type="subcellular location">
    <subcellularLocation>
        <location evidence="9">Cytoplasm</location>
    </subcellularLocation>
</comment>
<feature type="binding site" evidence="9">
    <location>
        <begin position="12"/>
        <end position="17"/>
    </location>
    <ligand>
        <name>ATP</name>
        <dbReference type="ChEBI" id="CHEBI:30616"/>
    </ligand>
</feature>
<dbReference type="Gene3D" id="3.40.50.300">
    <property type="entry name" value="P-loop containing nucleotide triphosphate hydrolases"/>
    <property type="match status" value="1"/>
</dbReference>
<dbReference type="InterPro" id="IPR027417">
    <property type="entry name" value="P-loop_NTPase"/>
</dbReference>
<reference evidence="10 11" key="1">
    <citation type="journal article" date="2018" name="Appl. Microbiol. Biotechnol.">
        <title>Co-cultivation of the strictly anaerobic methanogen Methanosarcina barkeri with aerobic methanotrophs in an oxygen-limited membrane bioreactor.</title>
        <authorList>
            <person name="In 't Zandt M.H."/>
            <person name="van den Bosch T.J.M."/>
            <person name="Rijkers R."/>
            <person name="van Kessel M.A.H.J."/>
            <person name="Jetten M.S.M."/>
            <person name="Welte C.U."/>
        </authorList>
    </citation>
    <scope>NUCLEOTIDE SEQUENCE [LARGE SCALE GENOMIC DNA]</scope>
    <source>
        <strain evidence="10 11">DSM 17706</strain>
    </source>
</reference>
<evidence type="ECO:0000256" key="1">
    <source>
        <dbReference type="ARBA" id="ARBA00022490"/>
    </source>
</evidence>
<keyword evidence="11" id="KW-1185">Reference proteome</keyword>
<keyword evidence="5 9" id="KW-0093">Biotin biosynthesis</keyword>
<dbReference type="AlphaFoldDB" id="A0A2U1SQT6"/>
<evidence type="ECO:0000256" key="9">
    <source>
        <dbReference type="HAMAP-Rule" id="MF_00336"/>
    </source>
</evidence>
<dbReference type="PANTHER" id="PTHR43210">
    <property type="entry name" value="DETHIOBIOTIN SYNTHETASE"/>
    <property type="match status" value="1"/>
</dbReference>
<keyword evidence="2 9" id="KW-0436">Ligase</keyword>
<protein>
    <recommendedName>
        <fullName evidence="9">ATP-dependent dethiobiotin synthetase BioD</fullName>
        <ecNumber evidence="9">6.3.3.3</ecNumber>
    </recommendedName>
    <alternativeName>
        <fullName evidence="9">DTB synthetase</fullName>
        <shortName evidence="9">DTBS</shortName>
    </alternativeName>
    <alternativeName>
        <fullName evidence="9">Dethiobiotin synthase</fullName>
    </alternativeName>
</protein>
<evidence type="ECO:0000256" key="4">
    <source>
        <dbReference type="ARBA" id="ARBA00022741"/>
    </source>
</evidence>
<dbReference type="GO" id="GO:0000287">
    <property type="term" value="F:magnesium ion binding"/>
    <property type="evidence" value="ECO:0007669"/>
    <property type="project" value="UniProtKB-UniRule"/>
</dbReference>
<keyword evidence="1 9" id="KW-0963">Cytoplasm</keyword>
<dbReference type="EC" id="6.3.3.3" evidence="9"/>
<feature type="binding site" evidence="9">
    <location>
        <begin position="182"/>
        <end position="184"/>
    </location>
    <ligand>
        <name>ATP</name>
        <dbReference type="ChEBI" id="CHEBI:30616"/>
    </ligand>
</feature>
<dbReference type="HAMAP" id="MF_00336">
    <property type="entry name" value="BioD"/>
    <property type="match status" value="1"/>
</dbReference>
<dbReference type="GO" id="GO:0005524">
    <property type="term" value="F:ATP binding"/>
    <property type="evidence" value="ECO:0007669"/>
    <property type="project" value="UniProtKB-UniRule"/>
</dbReference>
<gene>
    <name evidence="9" type="primary">bioD</name>
    <name evidence="10" type="ORF">C5689_10180</name>
</gene>
<feature type="binding site" evidence="9">
    <location>
        <position position="36"/>
    </location>
    <ligand>
        <name>substrate</name>
    </ligand>
</feature>
<evidence type="ECO:0000256" key="8">
    <source>
        <dbReference type="ARBA" id="ARBA00047386"/>
    </source>
</evidence>
<dbReference type="InterPro" id="IPR004472">
    <property type="entry name" value="DTB_synth_BioD"/>
</dbReference>
<dbReference type="OrthoDB" id="9802097at2"/>
<evidence type="ECO:0000256" key="7">
    <source>
        <dbReference type="ARBA" id="ARBA00022842"/>
    </source>
</evidence>
<feature type="binding site" evidence="9">
    <location>
        <begin position="98"/>
        <end position="101"/>
    </location>
    <ligand>
        <name>ATP</name>
        <dbReference type="ChEBI" id="CHEBI:30616"/>
    </ligand>
</feature>
<feature type="binding site" evidence="9">
    <location>
        <position position="43"/>
    </location>
    <ligand>
        <name>ATP</name>
        <dbReference type="ChEBI" id="CHEBI:30616"/>
    </ligand>
</feature>
<feature type="binding site" evidence="9">
    <location>
        <position position="16"/>
    </location>
    <ligand>
        <name>Mg(2+)</name>
        <dbReference type="ChEBI" id="CHEBI:18420"/>
    </ligand>
</feature>
<comment type="pathway">
    <text evidence="9">Cofactor biosynthesis; biotin biosynthesis; biotin from 7,8-diaminononanoate: step 1/2.</text>
</comment>
<feature type="binding site" evidence="9">
    <location>
        <position position="43"/>
    </location>
    <ligand>
        <name>Mg(2+)</name>
        <dbReference type="ChEBI" id="CHEBI:18420"/>
    </ligand>
</feature>
<dbReference type="PIRSF" id="PIRSF006755">
    <property type="entry name" value="DTB_synth"/>
    <property type="match status" value="1"/>
</dbReference>
<evidence type="ECO:0000256" key="5">
    <source>
        <dbReference type="ARBA" id="ARBA00022756"/>
    </source>
</evidence>
<dbReference type="NCBIfam" id="TIGR00347">
    <property type="entry name" value="bioD"/>
    <property type="match status" value="1"/>
</dbReference>
<comment type="caution">
    <text evidence="10">The sequence shown here is derived from an EMBL/GenBank/DDBJ whole genome shotgun (WGS) entry which is preliminary data.</text>
</comment>
<dbReference type="SUPFAM" id="SSF52540">
    <property type="entry name" value="P-loop containing nucleoside triphosphate hydrolases"/>
    <property type="match status" value="1"/>
</dbReference>
<feature type="binding site" evidence="9">
    <location>
        <position position="98"/>
    </location>
    <ligand>
        <name>Mg(2+)</name>
        <dbReference type="ChEBI" id="CHEBI:18420"/>
    </ligand>
</feature>
<keyword evidence="4 9" id="KW-0547">Nucleotide-binding</keyword>
<comment type="function">
    <text evidence="9">Catalyzes a mechanistically unusual reaction, the ATP-dependent insertion of CO2 between the N7 and N8 nitrogen atoms of 7,8-diaminopelargonic acid (DAPA, also called 7,8-diammoniononanoate) to form a ureido ring.</text>
</comment>
<dbReference type="RefSeq" id="WP_108917174.1">
    <property type="nucleotide sequence ID" value="NZ_BGJY01000010.1"/>
</dbReference>
<comment type="catalytic activity">
    <reaction evidence="8">
        <text>(7R,8S)-8-amino-7-(carboxyamino)nonanoate + ATP = (4R,5S)-dethiobiotin + ADP + phosphate + H(+)</text>
        <dbReference type="Rhea" id="RHEA:63684"/>
        <dbReference type="ChEBI" id="CHEBI:15378"/>
        <dbReference type="ChEBI" id="CHEBI:30616"/>
        <dbReference type="ChEBI" id="CHEBI:43474"/>
        <dbReference type="ChEBI" id="CHEBI:149470"/>
        <dbReference type="ChEBI" id="CHEBI:149473"/>
        <dbReference type="ChEBI" id="CHEBI:456216"/>
    </reaction>
</comment>